<evidence type="ECO:0000256" key="2">
    <source>
        <dbReference type="SAM" id="SignalP"/>
    </source>
</evidence>
<accession>I8T6J9</accession>
<reference evidence="3 4" key="1">
    <citation type="journal article" date="2012" name="J. Bacteriol.">
        <title>Genome Sequence of n-Alkane-Degrading Hydrocarboniphaga effusa Strain AP103T (ATCC BAA-332T).</title>
        <authorList>
            <person name="Chang H.K."/>
            <person name="Zylstra G.J."/>
            <person name="Chae J.C."/>
        </authorList>
    </citation>
    <scope>NUCLEOTIDE SEQUENCE [LARGE SCALE GENOMIC DNA]</scope>
    <source>
        <strain evidence="3 4">AP103</strain>
    </source>
</reference>
<dbReference type="AlphaFoldDB" id="I8T6J9"/>
<evidence type="ECO:0000313" key="4">
    <source>
        <dbReference type="Proteomes" id="UP000003704"/>
    </source>
</evidence>
<feature type="region of interest" description="Disordered" evidence="1">
    <location>
        <begin position="571"/>
        <end position="594"/>
    </location>
</feature>
<sequence>MKTLWRAAIVAAGSLLLSACGGGGGDDDDTGTTPAAPTVTLAASPASIVLGASSTLNWSSTDATACTASGSWTGSKTASGTETVTPAAVGDAVYKLSCSGTGGSTEKQATVTVTAPVATGSISGKVVDTKTGALIEGASVRVGSASTTTNGEGDFTLAGVPVGERALLQVSKANYETNQRIVPVTRDAESFASVVLLPVGASQTLDPAAGGDVGIAGSPAQVSFPAGAIDATSTVRVTITDVNPSAAPDNMPGDFTTAGSPIESFGALSVNLYKEDGSPTNLKSGSTATIRIPLDTRSSSRPGTIPLFFYNATTGRWVQEGEARLLTGPDGSYYEGTVSHFTYWNADQVYNTVTLSGCVQNADGSRVPGVRLQSTGIDYTGTSTTVSDASGNFTIPVRAGSNLTIGGYIGLQLTSTQAVETTNVDQTLPSCLQLGTADGNGFTVTLTWGQLPEDIDSHLLTPDGEHIYYRRKGSLTEAPFASLDVDDTDSFGPEVVTVLRPRVGTYRYFVNNYDRDPAPGISTSPARVELKANGLTRIFTPPAGETAATYYWKVFDISIAADCTATITPSTAPWSAEEPTLPQAENPSAAFCSR</sequence>
<gene>
    <name evidence="3" type="ORF">WQQ_29450</name>
</gene>
<dbReference type="InterPro" id="IPR008969">
    <property type="entry name" value="CarboxyPept-like_regulatory"/>
</dbReference>
<dbReference type="PROSITE" id="PS51257">
    <property type="entry name" value="PROKAR_LIPOPROTEIN"/>
    <property type="match status" value="1"/>
</dbReference>
<dbReference type="RefSeq" id="WP_007185886.1">
    <property type="nucleotide sequence ID" value="NZ_AKGD01000002.1"/>
</dbReference>
<dbReference type="SUPFAM" id="SSF49464">
    <property type="entry name" value="Carboxypeptidase regulatory domain-like"/>
    <property type="match status" value="1"/>
</dbReference>
<keyword evidence="4" id="KW-1185">Reference proteome</keyword>
<dbReference type="Pfam" id="PF13620">
    <property type="entry name" value="CarboxypepD_reg"/>
    <property type="match status" value="1"/>
</dbReference>
<evidence type="ECO:0000256" key="1">
    <source>
        <dbReference type="SAM" id="MobiDB-lite"/>
    </source>
</evidence>
<organism evidence="3 4">
    <name type="scientific">Hydrocarboniphaga effusa AP103</name>
    <dbReference type="NCBI Taxonomy" id="1172194"/>
    <lineage>
        <taxon>Bacteria</taxon>
        <taxon>Pseudomonadati</taxon>
        <taxon>Pseudomonadota</taxon>
        <taxon>Gammaproteobacteria</taxon>
        <taxon>Nevskiales</taxon>
        <taxon>Nevskiaceae</taxon>
        <taxon>Hydrocarboniphaga</taxon>
    </lineage>
</organism>
<name>I8T6J9_9GAMM</name>
<dbReference type="STRING" id="1172194.WQQ_29450"/>
<dbReference type="Proteomes" id="UP000003704">
    <property type="component" value="Unassembled WGS sequence"/>
</dbReference>
<feature type="signal peptide" evidence="2">
    <location>
        <begin position="1"/>
        <end position="19"/>
    </location>
</feature>
<dbReference type="Gene3D" id="2.60.40.1120">
    <property type="entry name" value="Carboxypeptidase-like, regulatory domain"/>
    <property type="match status" value="1"/>
</dbReference>
<dbReference type="OrthoDB" id="5624957at2"/>
<dbReference type="EMBL" id="AKGD01000002">
    <property type="protein sequence ID" value="EIT69363.1"/>
    <property type="molecule type" value="Genomic_DNA"/>
</dbReference>
<dbReference type="SUPFAM" id="SSF49452">
    <property type="entry name" value="Starch-binding domain-like"/>
    <property type="match status" value="1"/>
</dbReference>
<evidence type="ECO:0008006" key="5">
    <source>
        <dbReference type="Google" id="ProtNLM"/>
    </source>
</evidence>
<dbReference type="GO" id="GO:0030246">
    <property type="term" value="F:carbohydrate binding"/>
    <property type="evidence" value="ECO:0007669"/>
    <property type="project" value="InterPro"/>
</dbReference>
<dbReference type="InterPro" id="IPR013784">
    <property type="entry name" value="Carb-bd-like_fold"/>
</dbReference>
<feature type="chain" id="PRO_5003714014" description="Carboxypeptidase regulatory-like domain-containing protein" evidence="2">
    <location>
        <begin position="20"/>
        <end position="594"/>
    </location>
</feature>
<evidence type="ECO:0000313" key="3">
    <source>
        <dbReference type="EMBL" id="EIT69363.1"/>
    </source>
</evidence>
<protein>
    <recommendedName>
        <fullName evidence="5">Carboxypeptidase regulatory-like domain-containing protein</fullName>
    </recommendedName>
</protein>
<comment type="caution">
    <text evidence="3">The sequence shown here is derived from an EMBL/GenBank/DDBJ whole genome shotgun (WGS) entry which is preliminary data.</text>
</comment>
<keyword evidence="2" id="KW-0732">Signal</keyword>
<proteinExistence type="predicted"/>